<gene>
    <name evidence="1" type="ORF">RPERSI_LOCUS6376</name>
</gene>
<evidence type="ECO:0000313" key="1">
    <source>
        <dbReference type="EMBL" id="CAG8612861.1"/>
    </source>
</evidence>
<evidence type="ECO:0000313" key="2">
    <source>
        <dbReference type="Proteomes" id="UP000789920"/>
    </source>
</evidence>
<dbReference type="EMBL" id="CAJVQC010010115">
    <property type="protein sequence ID" value="CAG8612861.1"/>
    <property type="molecule type" value="Genomic_DNA"/>
</dbReference>
<accession>A0ACA9MUU3</accession>
<name>A0ACA9MUU3_9GLOM</name>
<proteinExistence type="predicted"/>
<sequence>LSQINIDENNEIEESLGEFFSQQISVASITCDRISKKGSRTLSIPNTAFEQISNLCIGIQFEY</sequence>
<reference evidence="1" key="1">
    <citation type="submission" date="2021-06" db="EMBL/GenBank/DDBJ databases">
        <authorList>
            <person name="Kallberg Y."/>
            <person name="Tangrot J."/>
            <person name="Rosling A."/>
        </authorList>
    </citation>
    <scope>NUCLEOTIDE SEQUENCE</scope>
    <source>
        <strain evidence="1">MA461A</strain>
    </source>
</reference>
<dbReference type="Proteomes" id="UP000789920">
    <property type="component" value="Unassembled WGS sequence"/>
</dbReference>
<keyword evidence="2" id="KW-1185">Reference proteome</keyword>
<organism evidence="1 2">
    <name type="scientific">Racocetra persica</name>
    <dbReference type="NCBI Taxonomy" id="160502"/>
    <lineage>
        <taxon>Eukaryota</taxon>
        <taxon>Fungi</taxon>
        <taxon>Fungi incertae sedis</taxon>
        <taxon>Mucoromycota</taxon>
        <taxon>Glomeromycotina</taxon>
        <taxon>Glomeromycetes</taxon>
        <taxon>Diversisporales</taxon>
        <taxon>Gigasporaceae</taxon>
        <taxon>Racocetra</taxon>
    </lineage>
</organism>
<protein>
    <submittedName>
        <fullName evidence="1">36462_t:CDS:1</fullName>
    </submittedName>
</protein>
<feature type="non-terminal residue" evidence="1">
    <location>
        <position position="1"/>
    </location>
</feature>
<comment type="caution">
    <text evidence="1">The sequence shown here is derived from an EMBL/GenBank/DDBJ whole genome shotgun (WGS) entry which is preliminary data.</text>
</comment>